<dbReference type="PANTHER" id="PTHR24292:SF54">
    <property type="entry name" value="CYP9F3-RELATED"/>
    <property type="match status" value="1"/>
</dbReference>
<comment type="similarity">
    <text evidence="4 14">Belongs to the cytochrome P450 family.</text>
</comment>
<keyword evidence="15" id="KW-1185">Reference proteome</keyword>
<proteinExistence type="inferred from homology"/>
<evidence type="ECO:0000256" key="10">
    <source>
        <dbReference type="ARBA" id="ARBA00023004"/>
    </source>
</evidence>
<keyword evidence="11 14" id="KW-0503">Monooxygenase</keyword>
<dbReference type="SUPFAM" id="SSF48264">
    <property type="entry name" value="Cytochrome P450"/>
    <property type="match status" value="1"/>
</dbReference>
<dbReference type="InterPro" id="IPR017972">
    <property type="entry name" value="Cyt_P450_CS"/>
</dbReference>
<dbReference type="InterPro" id="IPR002401">
    <property type="entry name" value="Cyt_P450_E_grp-I"/>
</dbReference>
<evidence type="ECO:0000256" key="9">
    <source>
        <dbReference type="ARBA" id="ARBA00023002"/>
    </source>
</evidence>
<dbReference type="GO" id="GO:0005789">
    <property type="term" value="C:endoplasmic reticulum membrane"/>
    <property type="evidence" value="ECO:0007669"/>
    <property type="project" value="UniProtKB-SubCell"/>
</dbReference>
<protein>
    <submittedName>
        <fullName evidence="16">Cytochrome P450 6j1-like isoform X2</fullName>
    </submittedName>
</protein>
<evidence type="ECO:0000256" key="8">
    <source>
        <dbReference type="ARBA" id="ARBA00022848"/>
    </source>
</evidence>
<dbReference type="InterPro" id="IPR001128">
    <property type="entry name" value="Cyt_P450"/>
</dbReference>
<evidence type="ECO:0000256" key="5">
    <source>
        <dbReference type="ARBA" id="ARBA00022617"/>
    </source>
</evidence>
<reference evidence="16" key="1">
    <citation type="submission" date="2025-08" db="UniProtKB">
        <authorList>
            <consortium name="RefSeq"/>
        </authorList>
    </citation>
    <scope>IDENTIFICATION</scope>
</reference>
<dbReference type="CDD" id="cd11056">
    <property type="entry name" value="CYP6-like"/>
    <property type="match status" value="1"/>
</dbReference>
<evidence type="ECO:0000256" key="13">
    <source>
        <dbReference type="PIRSR" id="PIRSR602401-1"/>
    </source>
</evidence>
<name>A0A3Q0J9E4_DIACI</name>
<keyword evidence="10 13" id="KW-0408">Iron</keyword>
<evidence type="ECO:0000256" key="6">
    <source>
        <dbReference type="ARBA" id="ARBA00022723"/>
    </source>
</evidence>
<dbReference type="PRINTS" id="PR00463">
    <property type="entry name" value="EP450I"/>
</dbReference>
<keyword evidence="5 13" id="KW-0349">Heme</keyword>
<accession>A0A3Q0J9E4</accession>
<dbReference type="GO" id="GO:0016705">
    <property type="term" value="F:oxidoreductase activity, acting on paired donors, with incorporation or reduction of molecular oxygen"/>
    <property type="evidence" value="ECO:0007669"/>
    <property type="project" value="InterPro"/>
</dbReference>
<dbReference type="Proteomes" id="UP000079169">
    <property type="component" value="Unplaced"/>
</dbReference>
<dbReference type="AlphaFoldDB" id="A0A3Q0J9E4"/>
<dbReference type="PRINTS" id="PR00385">
    <property type="entry name" value="P450"/>
</dbReference>
<keyword evidence="7" id="KW-0256">Endoplasmic reticulum</keyword>
<evidence type="ECO:0000256" key="2">
    <source>
        <dbReference type="ARBA" id="ARBA00004174"/>
    </source>
</evidence>
<comment type="subcellular location">
    <subcellularLocation>
        <location evidence="3">Endoplasmic reticulum membrane</location>
        <topology evidence="3">Peripheral membrane protein</topology>
    </subcellularLocation>
    <subcellularLocation>
        <location evidence="2">Microsome membrane</location>
        <topology evidence="2">Peripheral membrane protein</topology>
    </subcellularLocation>
</comment>
<dbReference type="GO" id="GO:0020037">
    <property type="term" value="F:heme binding"/>
    <property type="evidence" value="ECO:0007669"/>
    <property type="project" value="InterPro"/>
</dbReference>
<dbReference type="PANTHER" id="PTHR24292">
    <property type="entry name" value="CYTOCHROME P450"/>
    <property type="match status" value="1"/>
</dbReference>
<dbReference type="GO" id="GO:0004497">
    <property type="term" value="F:monooxygenase activity"/>
    <property type="evidence" value="ECO:0007669"/>
    <property type="project" value="UniProtKB-KW"/>
</dbReference>
<evidence type="ECO:0000313" key="16">
    <source>
        <dbReference type="RefSeq" id="XP_026683335.1"/>
    </source>
</evidence>
<evidence type="ECO:0000256" key="1">
    <source>
        <dbReference type="ARBA" id="ARBA00001971"/>
    </source>
</evidence>
<organism evidence="15 16">
    <name type="scientific">Diaphorina citri</name>
    <name type="common">Asian citrus psyllid</name>
    <dbReference type="NCBI Taxonomy" id="121845"/>
    <lineage>
        <taxon>Eukaryota</taxon>
        <taxon>Metazoa</taxon>
        <taxon>Ecdysozoa</taxon>
        <taxon>Arthropoda</taxon>
        <taxon>Hexapoda</taxon>
        <taxon>Insecta</taxon>
        <taxon>Pterygota</taxon>
        <taxon>Neoptera</taxon>
        <taxon>Paraneoptera</taxon>
        <taxon>Hemiptera</taxon>
        <taxon>Sternorrhyncha</taxon>
        <taxon>Psylloidea</taxon>
        <taxon>Psyllidae</taxon>
        <taxon>Diaphorininae</taxon>
        <taxon>Diaphorina</taxon>
    </lineage>
</organism>
<gene>
    <name evidence="16" type="primary">LOC103514609</name>
</gene>
<evidence type="ECO:0000256" key="12">
    <source>
        <dbReference type="ARBA" id="ARBA00023136"/>
    </source>
</evidence>
<evidence type="ECO:0000256" key="3">
    <source>
        <dbReference type="ARBA" id="ARBA00004406"/>
    </source>
</evidence>
<keyword evidence="8" id="KW-0492">Microsome</keyword>
<dbReference type="Pfam" id="PF00067">
    <property type="entry name" value="p450"/>
    <property type="match status" value="1"/>
</dbReference>
<dbReference type="GO" id="GO:0005506">
    <property type="term" value="F:iron ion binding"/>
    <property type="evidence" value="ECO:0007669"/>
    <property type="project" value="InterPro"/>
</dbReference>
<dbReference type="InterPro" id="IPR050476">
    <property type="entry name" value="Insect_CytP450_Detox"/>
</dbReference>
<dbReference type="InterPro" id="IPR036396">
    <property type="entry name" value="Cyt_P450_sf"/>
</dbReference>
<evidence type="ECO:0000256" key="4">
    <source>
        <dbReference type="ARBA" id="ARBA00010617"/>
    </source>
</evidence>
<dbReference type="GeneID" id="103514609"/>
<sequence length="514" mass="60288">MLEWIRPLLDSFVLLQILLVTTVVLLYKWSTSTMDYWKKKKVAYIPPLPLIGNLGRVITNDTNLGYLLKEMCDKKINERFFGFYMTREPVLILNDAELVMQVMLKDFSQFNDKGFHIDTDFDMILNNLFFLKGRQWKFQRNKMSTGFTSGKLKSMYPTIHKCSTSFINHLTKLSKQTDNLELNIKSAIEDLFTDVVCKCILGLDMHSIENPNREYKDIQDATLKPNWRLHVKQVLQFLSPYIDRKIRITGKHIEDWFYGFAEKNMTFRTENKIQRNDFLQTLINIYSEQHNIDAGSEEYFGLRHLAANIFVFIVAGYETSALTTTFFLQKMALYPEIQERLRQEILDVKKSKEDGAFEYEDFKKMTYLSMVLDETLRMYPVLPIYLRRNIVPYTIPGSDVTLDVGTYVLTPTVALHYSSKYWKDPHKFDPERFSEENKDSIVPGSFIPFNEGPRQCIGKRFAHVQMKSAICEILTHFEIQKTPRTVEHTEFVVGSMVMVPKEEIVADFVPRKFY</sequence>
<evidence type="ECO:0000256" key="11">
    <source>
        <dbReference type="ARBA" id="ARBA00023033"/>
    </source>
</evidence>
<dbReference type="Gene3D" id="1.10.630.10">
    <property type="entry name" value="Cytochrome P450"/>
    <property type="match status" value="1"/>
</dbReference>
<evidence type="ECO:0000256" key="7">
    <source>
        <dbReference type="ARBA" id="ARBA00022824"/>
    </source>
</evidence>
<comment type="cofactor">
    <cofactor evidence="1 13">
        <name>heme</name>
        <dbReference type="ChEBI" id="CHEBI:30413"/>
    </cofactor>
</comment>
<keyword evidence="6 13" id="KW-0479">Metal-binding</keyword>
<feature type="binding site" description="axial binding residue" evidence="13">
    <location>
        <position position="456"/>
    </location>
    <ligand>
        <name>heme</name>
        <dbReference type="ChEBI" id="CHEBI:30413"/>
    </ligand>
    <ligandPart>
        <name>Fe</name>
        <dbReference type="ChEBI" id="CHEBI:18248"/>
    </ligandPart>
</feature>
<dbReference type="FunFam" id="1.10.630.10:FF:000042">
    <property type="entry name" value="Cytochrome P450"/>
    <property type="match status" value="1"/>
</dbReference>
<dbReference type="RefSeq" id="XP_026683335.1">
    <property type="nucleotide sequence ID" value="XM_026827534.1"/>
</dbReference>
<keyword evidence="12" id="KW-0472">Membrane</keyword>
<dbReference type="PROSITE" id="PS00086">
    <property type="entry name" value="CYTOCHROME_P450"/>
    <property type="match status" value="1"/>
</dbReference>
<evidence type="ECO:0000313" key="15">
    <source>
        <dbReference type="Proteomes" id="UP000079169"/>
    </source>
</evidence>
<keyword evidence="9 14" id="KW-0560">Oxidoreductase</keyword>
<evidence type="ECO:0000256" key="14">
    <source>
        <dbReference type="RuleBase" id="RU000461"/>
    </source>
</evidence>